<dbReference type="Proteomes" id="UP000663854">
    <property type="component" value="Unassembled WGS sequence"/>
</dbReference>
<comment type="caution">
    <text evidence="1">The sequence shown here is derived from an EMBL/GenBank/DDBJ whole genome shotgun (WGS) entry which is preliminary data.</text>
</comment>
<proteinExistence type="predicted"/>
<evidence type="ECO:0000313" key="4">
    <source>
        <dbReference type="Proteomes" id="UP000663870"/>
    </source>
</evidence>
<organism evidence="1 3">
    <name type="scientific">Rotaria sordida</name>
    <dbReference type="NCBI Taxonomy" id="392033"/>
    <lineage>
        <taxon>Eukaryota</taxon>
        <taxon>Metazoa</taxon>
        <taxon>Spiralia</taxon>
        <taxon>Gnathifera</taxon>
        <taxon>Rotifera</taxon>
        <taxon>Eurotatoria</taxon>
        <taxon>Bdelloidea</taxon>
        <taxon>Philodinida</taxon>
        <taxon>Philodinidae</taxon>
        <taxon>Rotaria</taxon>
    </lineage>
</organism>
<dbReference type="AlphaFoldDB" id="A0A814EZR3"/>
<sequence length="158" mass="18268">MAYPPAVSPFVTSQPRQYDIQSNFGMFPGERLFYHCELKTGCCQLGDVYHTSLTDTRYVSRIEFCIFCGCCCKRPYNDTSIYLRDVSELRQVTNNPCYRQFCTHECCTCCCCCCVITKRLQLRGSFGSHVVHIHRKDESDFESMITEAIAQHKLPNRN</sequence>
<evidence type="ECO:0000313" key="2">
    <source>
        <dbReference type="EMBL" id="CAF1089766.1"/>
    </source>
</evidence>
<reference evidence="1" key="1">
    <citation type="submission" date="2021-02" db="EMBL/GenBank/DDBJ databases">
        <authorList>
            <person name="Nowell W R."/>
        </authorList>
    </citation>
    <scope>NUCLEOTIDE SEQUENCE</scope>
</reference>
<name>A0A814EZR3_9BILA</name>
<accession>A0A814EZR3</accession>
<gene>
    <name evidence="2" type="ORF">JXQ802_LOCUS18625</name>
    <name evidence="1" type="ORF">PYM288_LOCUS13517</name>
</gene>
<dbReference type="Proteomes" id="UP000663870">
    <property type="component" value="Unassembled WGS sequence"/>
</dbReference>
<evidence type="ECO:0000313" key="3">
    <source>
        <dbReference type="Proteomes" id="UP000663854"/>
    </source>
</evidence>
<keyword evidence="4" id="KW-1185">Reference proteome</keyword>
<protein>
    <submittedName>
        <fullName evidence="1">Uncharacterized protein</fullName>
    </submittedName>
</protein>
<dbReference type="EMBL" id="CAJNOL010000493">
    <property type="protein sequence ID" value="CAF1089766.1"/>
    <property type="molecule type" value="Genomic_DNA"/>
</dbReference>
<evidence type="ECO:0000313" key="1">
    <source>
        <dbReference type="EMBL" id="CAF0979069.1"/>
    </source>
</evidence>
<dbReference type="EMBL" id="CAJNOH010000274">
    <property type="protein sequence ID" value="CAF0979069.1"/>
    <property type="molecule type" value="Genomic_DNA"/>
</dbReference>